<evidence type="ECO:0000313" key="2">
    <source>
        <dbReference type="EMBL" id="SFP34119.1"/>
    </source>
</evidence>
<evidence type="ECO:0008006" key="4">
    <source>
        <dbReference type="Google" id="ProtNLM"/>
    </source>
</evidence>
<dbReference type="Pfam" id="PF19484">
    <property type="entry name" value="DUF6020"/>
    <property type="match status" value="1"/>
</dbReference>
<name>A0A1I5PJB2_9FIRM</name>
<proteinExistence type="predicted"/>
<feature type="transmembrane region" description="Helical" evidence="1">
    <location>
        <begin position="186"/>
        <end position="207"/>
    </location>
</feature>
<accession>A0A1I5PJB2</accession>
<keyword evidence="3" id="KW-1185">Reference proteome</keyword>
<keyword evidence="1" id="KW-1133">Transmembrane helix</keyword>
<feature type="transmembrane region" description="Helical" evidence="1">
    <location>
        <begin position="494"/>
        <end position="513"/>
    </location>
</feature>
<gene>
    <name evidence="2" type="ORF">SAMN04487928_10129</name>
</gene>
<feature type="transmembrane region" description="Helical" evidence="1">
    <location>
        <begin position="272"/>
        <end position="305"/>
    </location>
</feature>
<feature type="transmembrane region" description="Helical" evidence="1">
    <location>
        <begin position="525"/>
        <end position="555"/>
    </location>
</feature>
<sequence>MILLGGIEVYSERKLGNKIKNKIQLRAWLLSGLFGIITGFFLVIGYQLEKLDKVDISDKNAMLTMACLIIVIAIDTRHVWRNYEEAHNGQKLFGLFPLKSASPLDTSDKKIFLSREHLCTWGILASLGLVVLLAEFPGFFVYDAQEELNEVLARTFTTHHPLLHVLLLGGTIALFHKITGSWNLGIFVYIFLQMIVITCVLAYVIAYMQKRGIGRKSRILWTIYYGAFPTIVMYTLCSSKDGLFSAMLLLLAVLLVELLENPEAFLKNKGKCIAFIAAAVLIPCFRHNGFYAYIVFVPFFLFYFRKKLSKAIAAISVTPVILYLLISTVLSTALTTSTPHHQEMLTVPIMQMARVYTYDKDSMTKEDITILESYVPEENLVKYTPRVSDLVKVGFNNELYEKDKAAFWKLWIKLFKSHPMTYVNAWLLTSYGYWYPPANINVYKGTTVYTFTYDDSSYFGYEVELPGERHSFIPIIDKLYRYISIGSFHTDYKALALLFSPGLLIIIYLYVLAYRLYKKDYRNILPFLPILLVWLTVILGPTYLVRYVVILWFALPLLLDTGSTGI</sequence>
<organism evidence="2 3">
    <name type="scientific">Butyrivibrio proteoclasticus</name>
    <dbReference type="NCBI Taxonomy" id="43305"/>
    <lineage>
        <taxon>Bacteria</taxon>
        <taxon>Bacillati</taxon>
        <taxon>Bacillota</taxon>
        <taxon>Clostridia</taxon>
        <taxon>Lachnospirales</taxon>
        <taxon>Lachnospiraceae</taxon>
        <taxon>Butyrivibrio</taxon>
    </lineage>
</organism>
<feature type="transmembrane region" description="Helical" evidence="1">
    <location>
        <begin position="311"/>
        <end position="334"/>
    </location>
</feature>
<feature type="transmembrane region" description="Helical" evidence="1">
    <location>
        <begin position="27"/>
        <end position="48"/>
    </location>
</feature>
<keyword evidence="1" id="KW-0472">Membrane</keyword>
<feature type="transmembrane region" description="Helical" evidence="1">
    <location>
        <begin position="118"/>
        <end position="142"/>
    </location>
</feature>
<dbReference type="InterPro" id="IPR046062">
    <property type="entry name" value="DUF6020"/>
</dbReference>
<protein>
    <recommendedName>
        <fullName evidence="4">Glycosyltransferase RgtA/B/C/D-like domain-containing protein</fullName>
    </recommendedName>
</protein>
<feature type="transmembrane region" description="Helical" evidence="1">
    <location>
        <begin position="60"/>
        <end position="80"/>
    </location>
</feature>
<feature type="transmembrane region" description="Helical" evidence="1">
    <location>
        <begin position="219"/>
        <end position="236"/>
    </location>
</feature>
<dbReference type="EMBL" id="FOXO01000001">
    <property type="protein sequence ID" value="SFP34119.1"/>
    <property type="molecule type" value="Genomic_DNA"/>
</dbReference>
<evidence type="ECO:0000313" key="3">
    <source>
        <dbReference type="Proteomes" id="UP000182624"/>
    </source>
</evidence>
<evidence type="ECO:0000256" key="1">
    <source>
        <dbReference type="SAM" id="Phobius"/>
    </source>
</evidence>
<dbReference type="AlphaFoldDB" id="A0A1I5PJB2"/>
<feature type="transmembrane region" description="Helical" evidence="1">
    <location>
        <begin position="242"/>
        <end position="260"/>
    </location>
</feature>
<dbReference type="Proteomes" id="UP000182624">
    <property type="component" value="Unassembled WGS sequence"/>
</dbReference>
<reference evidence="3" key="1">
    <citation type="submission" date="2016-10" db="EMBL/GenBank/DDBJ databases">
        <authorList>
            <person name="Varghese N."/>
            <person name="Submissions S."/>
        </authorList>
    </citation>
    <scope>NUCLEOTIDE SEQUENCE [LARGE SCALE GENOMIC DNA]</scope>
    <source>
        <strain evidence="3">P18</strain>
    </source>
</reference>
<feature type="transmembrane region" description="Helical" evidence="1">
    <location>
        <begin position="419"/>
        <end position="436"/>
    </location>
</feature>
<keyword evidence="1" id="KW-0812">Transmembrane</keyword>